<organism evidence="5 6">
    <name type="scientific">Amborella trichopoda</name>
    <dbReference type="NCBI Taxonomy" id="13333"/>
    <lineage>
        <taxon>Eukaryota</taxon>
        <taxon>Viridiplantae</taxon>
        <taxon>Streptophyta</taxon>
        <taxon>Embryophyta</taxon>
        <taxon>Tracheophyta</taxon>
        <taxon>Spermatophyta</taxon>
        <taxon>Magnoliopsida</taxon>
        <taxon>Amborellales</taxon>
        <taxon>Amborellaceae</taxon>
        <taxon>Amborella</taxon>
    </lineage>
</organism>
<feature type="domain" description="Cyanobacterial aminoacyl-tRNA synthetase CAAD" evidence="4">
    <location>
        <begin position="114"/>
        <end position="189"/>
    </location>
</feature>
<feature type="transmembrane region" description="Helical" evidence="3">
    <location>
        <begin position="146"/>
        <end position="164"/>
    </location>
</feature>
<keyword evidence="3" id="KW-0472">Membrane</keyword>
<dbReference type="Gramene" id="ERN02903">
    <property type="protein sequence ID" value="ERN02903"/>
    <property type="gene ID" value="AMTR_s00135p00058090"/>
</dbReference>
<dbReference type="PANTHER" id="PTHR33222">
    <property type="match status" value="1"/>
</dbReference>
<comment type="subcellular location">
    <subcellularLocation>
        <location evidence="1">Membrane</location>
        <topology evidence="1">Multi-pass membrane protein</topology>
    </subcellularLocation>
</comment>
<protein>
    <recommendedName>
        <fullName evidence="4">Cyanobacterial aminoacyl-tRNA synthetase CAAD domain-containing protein</fullName>
    </recommendedName>
</protein>
<proteinExistence type="predicted"/>
<dbReference type="InterPro" id="IPR025564">
    <property type="entry name" value="CAAD_dom"/>
</dbReference>
<evidence type="ECO:0000313" key="5">
    <source>
        <dbReference type="EMBL" id="ERN02903.1"/>
    </source>
</evidence>
<evidence type="ECO:0000313" key="6">
    <source>
        <dbReference type="Proteomes" id="UP000017836"/>
    </source>
</evidence>
<dbReference type="OMA" id="YTIWFIA"/>
<dbReference type="OrthoDB" id="2014299at2759"/>
<evidence type="ECO:0000259" key="4">
    <source>
        <dbReference type="Pfam" id="PF14159"/>
    </source>
</evidence>
<dbReference type="InterPro" id="IPR033344">
    <property type="entry name" value="CURT1"/>
</dbReference>
<dbReference type="PANTHER" id="PTHR33222:SF2">
    <property type="entry name" value="PROTEIN CURVATURE THYLAKOID 1D, CHLOROPLASTIC"/>
    <property type="match status" value="1"/>
</dbReference>
<evidence type="ECO:0000256" key="1">
    <source>
        <dbReference type="ARBA" id="ARBA00004141"/>
    </source>
</evidence>
<name>W1P4Q8_AMBTC</name>
<evidence type="ECO:0000256" key="3">
    <source>
        <dbReference type="SAM" id="Phobius"/>
    </source>
</evidence>
<dbReference type="STRING" id="13333.W1P4Q8"/>
<feature type="transmembrane region" description="Helical" evidence="3">
    <location>
        <begin position="120"/>
        <end position="140"/>
    </location>
</feature>
<dbReference type="KEGG" id="atr:18431032"/>
<accession>W1P4Q8</accession>
<dbReference type="EMBL" id="KI394463">
    <property type="protein sequence ID" value="ERN02903.1"/>
    <property type="molecule type" value="Genomic_DNA"/>
</dbReference>
<sequence>MASSCTPRIIAVTPFLVNPKTSRSPSSLSLLSTPLFHREIPNLSCKKPGFLYCSSRFPGASTSEETSTTTSEEPDTSSEGAAPTKEVKIPEDASAGSDFQANELLDAFNLKLDSENTYSIFLYGGGALLALWISSVIVRALDSIPLFPQVMEVVGLGFTAWFSYRYLIFKKSRDELLVRIEELKQQVIGSPDD</sequence>
<dbReference type="GO" id="GO:0009535">
    <property type="term" value="C:chloroplast thylakoid membrane"/>
    <property type="evidence" value="ECO:0000318"/>
    <property type="project" value="GO_Central"/>
</dbReference>
<gene>
    <name evidence="5" type="ORF">AMTR_s00135p00058090</name>
</gene>
<dbReference type="Proteomes" id="UP000017836">
    <property type="component" value="Unassembled WGS sequence"/>
</dbReference>
<reference evidence="6" key="1">
    <citation type="journal article" date="2013" name="Science">
        <title>The Amborella genome and the evolution of flowering plants.</title>
        <authorList>
            <consortium name="Amborella Genome Project"/>
        </authorList>
    </citation>
    <scope>NUCLEOTIDE SEQUENCE [LARGE SCALE GENOMIC DNA]</scope>
</reference>
<dbReference type="AlphaFoldDB" id="W1P4Q8"/>
<feature type="region of interest" description="Disordered" evidence="2">
    <location>
        <begin position="59"/>
        <end position="84"/>
    </location>
</feature>
<dbReference type="HOGENOM" id="CLU_116915_0_0_1"/>
<keyword evidence="3" id="KW-1133">Transmembrane helix</keyword>
<feature type="compositionally biased region" description="Low complexity" evidence="2">
    <location>
        <begin position="61"/>
        <end position="71"/>
    </location>
</feature>
<evidence type="ECO:0000256" key="2">
    <source>
        <dbReference type="SAM" id="MobiDB-lite"/>
    </source>
</evidence>
<keyword evidence="6" id="KW-1185">Reference proteome</keyword>
<keyword evidence="3" id="KW-0812">Transmembrane</keyword>
<dbReference type="Pfam" id="PF14159">
    <property type="entry name" value="CAAD"/>
    <property type="match status" value="1"/>
</dbReference>
<dbReference type="eggNOG" id="ENOG502S1WK">
    <property type="taxonomic scope" value="Eukaryota"/>
</dbReference>